<keyword evidence="10" id="KW-0804">Transcription</keyword>
<evidence type="ECO:0000256" key="1">
    <source>
        <dbReference type="ARBA" id="ARBA00004123"/>
    </source>
</evidence>
<dbReference type="InterPro" id="IPR046347">
    <property type="entry name" value="bZIP_sf"/>
</dbReference>
<evidence type="ECO:0000256" key="7">
    <source>
        <dbReference type="ARBA" id="ARBA00023015"/>
    </source>
</evidence>
<feature type="compositionally biased region" description="Basic and acidic residues" evidence="13">
    <location>
        <begin position="186"/>
        <end position="202"/>
    </location>
</feature>
<feature type="region of interest" description="Disordered" evidence="13">
    <location>
        <begin position="1"/>
        <end position="53"/>
    </location>
</feature>
<dbReference type="FunFam" id="1.20.5.170:FF:000041">
    <property type="entry name" value="Cyclic AMP-dependent transcription factor ATF-6 beta"/>
    <property type="match status" value="1"/>
</dbReference>
<evidence type="ECO:0000256" key="3">
    <source>
        <dbReference type="ARBA" id="ARBA00007163"/>
    </source>
</evidence>
<dbReference type="EnsemblPlants" id="OPUNC06G19380.1">
    <property type="protein sequence ID" value="OPUNC06G19380.1"/>
    <property type="gene ID" value="OPUNC06G19380"/>
</dbReference>
<dbReference type="PROSITE" id="PS00036">
    <property type="entry name" value="BZIP_BASIC"/>
    <property type="match status" value="1"/>
</dbReference>
<dbReference type="GO" id="GO:0005634">
    <property type="term" value="C:nucleus"/>
    <property type="evidence" value="ECO:0007669"/>
    <property type="project" value="UniProtKB-SubCell"/>
</dbReference>
<dbReference type="InterPro" id="IPR004827">
    <property type="entry name" value="bZIP"/>
</dbReference>
<evidence type="ECO:0000256" key="4">
    <source>
        <dbReference type="ARBA" id="ARBA00022692"/>
    </source>
</evidence>
<keyword evidence="9" id="KW-0472">Membrane</keyword>
<keyword evidence="12" id="KW-0539">Nucleus</keyword>
<feature type="region of interest" description="Disordered" evidence="13">
    <location>
        <begin position="103"/>
        <end position="129"/>
    </location>
</feature>
<dbReference type="Gramene" id="OPUNC06G19380.1">
    <property type="protein sequence ID" value="OPUNC06G19380.1"/>
    <property type="gene ID" value="OPUNC06G19380"/>
</dbReference>
<evidence type="ECO:0000313" key="16">
    <source>
        <dbReference type="Proteomes" id="UP000026962"/>
    </source>
</evidence>
<evidence type="ECO:0000256" key="8">
    <source>
        <dbReference type="ARBA" id="ARBA00023125"/>
    </source>
</evidence>
<evidence type="ECO:0000256" key="13">
    <source>
        <dbReference type="SAM" id="MobiDB-lite"/>
    </source>
</evidence>
<feature type="compositionally biased region" description="Low complexity" evidence="13">
    <location>
        <begin position="117"/>
        <end position="129"/>
    </location>
</feature>
<accession>A0A0E0LDM0</accession>
<reference evidence="15" key="2">
    <citation type="submission" date="2018-05" db="EMBL/GenBank/DDBJ databases">
        <title>OpunRS2 (Oryza punctata Reference Sequence Version 2).</title>
        <authorList>
            <person name="Zhang J."/>
            <person name="Kudrna D."/>
            <person name="Lee S."/>
            <person name="Talag J."/>
            <person name="Welchert J."/>
            <person name="Wing R.A."/>
        </authorList>
    </citation>
    <scope>NUCLEOTIDE SEQUENCE [LARGE SCALE GENOMIC DNA]</scope>
</reference>
<evidence type="ECO:0000256" key="6">
    <source>
        <dbReference type="ARBA" id="ARBA00022989"/>
    </source>
</evidence>
<dbReference type="CDD" id="cd14704">
    <property type="entry name" value="bZIP_HY5-like"/>
    <property type="match status" value="1"/>
</dbReference>
<dbReference type="HOGENOM" id="CLU_054669_0_0_1"/>
<feature type="compositionally biased region" description="Basic and acidic residues" evidence="13">
    <location>
        <begin position="222"/>
        <end position="235"/>
    </location>
</feature>
<dbReference type="SMART" id="SM00338">
    <property type="entry name" value="BRLZ"/>
    <property type="match status" value="1"/>
</dbReference>
<evidence type="ECO:0000256" key="2">
    <source>
        <dbReference type="ARBA" id="ARBA00004389"/>
    </source>
</evidence>
<evidence type="ECO:0000256" key="11">
    <source>
        <dbReference type="ARBA" id="ARBA00023230"/>
    </source>
</evidence>
<evidence type="ECO:0000313" key="15">
    <source>
        <dbReference type="EnsemblPlants" id="OPUNC06G19380.1"/>
    </source>
</evidence>
<dbReference type="Pfam" id="PF00170">
    <property type="entry name" value="bZIP_1"/>
    <property type="match status" value="1"/>
</dbReference>
<sequence length="379" mass="40129">MAHSSPPIGQATAPPRVGPTSSLPRTSSSSSSSFLPKQIRTSPPYIKSPTSGNRAKNISIAISMDVDAAVVAGDAEFFADLDLDALLASFSAAAAADSGVSGLFAPSPPPDDAEAGSPESVSSRRASPAREAALSEIERFLMEEGPAAEGVGEEDFFDSLLVDGVEEVEEEEEGKGSEAGGSTDGDSGKENEVATPDAAKEDVDAEVDGDDPMSKKKRRQMRNRDSAMKSRERKKMYVKDLETKSKYLEAECRRLSYALQCCTAENMALRQSLLKDRPVGAATAMQESAVLTETLPLVSLLWLVSIVCLLLMPGLPNRNPVARSSAGRDLVTVTGKKTSSEQQLETLELLLHGRRCKGSRARIKLDAGPFHAAAAAAAC</sequence>
<keyword evidence="6" id="KW-1133">Transmembrane helix</keyword>
<feature type="compositionally biased region" description="Low complexity" evidence="13">
    <location>
        <begin position="19"/>
        <end position="33"/>
    </location>
</feature>
<dbReference type="PROSITE" id="PS50217">
    <property type="entry name" value="BZIP"/>
    <property type="match status" value="1"/>
</dbReference>
<dbReference type="OMA" id="HTHERQP"/>
<evidence type="ECO:0000256" key="5">
    <source>
        <dbReference type="ARBA" id="ARBA00022824"/>
    </source>
</evidence>
<keyword evidence="8" id="KW-0238">DNA-binding</keyword>
<dbReference type="STRING" id="4537.A0A0E0LDM0"/>
<dbReference type="GO" id="GO:0005789">
    <property type="term" value="C:endoplasmic reticulum membrane"/>
    <property type="evidence" value="ECO:0007669"/>
    <property type="project" value="UniProtKB-SubCell"/>
</dbReference>
<dbReference type="SUPFAM" id="SSF57959">
    <property type="entry name" value="Leucine zipper domain"/>
    <property type="match status" value="1"/>
</dbReference>
<dbReference type="GO" id="GO:0006986">
    <property type="term" value="P:response to unfolded protein"/>
    <property type="evidence" value="ECO:0007669"/>
    <property type="project" value="UniProtKB-KW"/>
</dbReference>
<dbReference type="GO" id="GO:0003700">
    <property type="term" value="F:DNA-binding transcription factor activity"/>
    <property type="evidence" value="ECO:0007669"/>
    <property type="project" value="InterPro"/>
</dbReference>
<dbReference type="GO" id="GO:0034976">
    <property type="term" value="P:response to endoplasmic reticulum stress"/>
    <property type="evidence" value="ECO:0007669"/>
    <property type="project" value="EnsemblPlants"/>
</dbReference>
<comment type="similarity">
    <text evidence="3">Belongs to the bZIP family.</text>
</comment>
<feature type="domain" description="BZIP" evidence="14">
    <location>
        <begin position="213"/>
        <end position="276"/>
    </location>
</feature>
<dbReference type="GO" id="GO:0003677">
    <property type="term" value="F:DNA binding"/>
    <property type="evidence" value="ECO:0007669"/>
    <property type="project" value="UniProtKB-KW"/>
</dbReference>
<dbReference type="Gene3D" id="1.20.5.170">
    <property type="match status" value="1"/>
</dbReference>
<name>A0A0E0LDM0_ORYPU</name>
<keyword evidence="7" id="KW-0805">Transcription regulation</keyword>
<evidence type="ECO:0000256" key="9">
    <source>
        <dbReference type="ARBA" id="ARBA00023136"/>
    </source>
</evidence>
<evidence type="ECO:0000256" key="10">
    <source>
        <dbReference type="ARBA" id="ARBA00023163"/>
    </source>
</evidence>
<feature type="region of interest" description="Disordered" evidence="13">
    <location>
        <begin position="166"/>
        <end position="235"/>
    </location>
</feature>
<dbReference type="PANTHER" id="PTHR47416">
    <property type="entry name" value="BASIC-LEUCINE ZIPPER TRANSCRIPTION FACTOR F-RELATED"/>
    <property type="match status" value="1"/>
</dbReference>
<evidence type="ECO:0000256" key="12">
    <source>
        <dbReference type="ARBA" id="ARBA00023242"/>
    </source>
</evidence>
<dbReference type="AlphaFoldDB" id="A0A0E0LDM0"/>
<keyword evidence="5" id="KW-0256">Endoplasmic reticulum</keyword>
<keyword evidence="11" id="KW-0834">Unfolded protein response</keyword>
<dbReference type="PANTHER" id="PTHR47416:SF8">
    <property type="entry name" value="BASIC-LEUCINE ZIPPER TRANSCRIPTION FACTOR E-RELATED"/>
    <property type="match status" value="1"/>
</dbReference>
<reference evidence="15" key="1">
    <citation type="submission" date="2015-04" db="UniProtKB">
        <authorList>
            <consortium name="EnsemblPlants"/>
        </authorList>
    </citation>
    <scope>IDENTIFICATION</scope>
</reference>
<evidence type="ECO:0000259" key="14">
    <source>
        <dbReference type="PROSITE" id="PS50217"/>
    </source>
</evidence>
<comment type="subcellular location">
    <subcellularLocation>
        <location evidence="2">Endoplasmic reticulum membrane</location>
        <topology evidence="2">Single-pass membrane protein</topology>
    </subcellularLocation>
    <subcellularLocation>
        <location evidence="1">Nucleus</location>
    </subcellularLocation>
</comment>
<keyword evidence="16" id="KW-1185">Reference proteome</keyword>
<dbReference type="eggNOG" id="KOG0017">
    <property type="taxonomic scope" value="Eukaryota"/>
</dbReference>
<organism evidence="15">
    <name type="scientific">Oryza punctata</name>
    <name type="common">Red rice</name>
    <dbReference type="NCBI Taxonomy" id="4537"/>
    <lineage>
        <taxon>Eukaryota</taxon>
        <taxon>Viridiplantae</taxon>
        <taxon>Streptophyta</taxon>
        <taxon>Embryophyta</taxon>
        <taxon>Tracheophyta</taxon>
        <taxon>Spermatophyta</taxon>
        <taxon>Magnoliopsida</taxon>
        <taxon>Liliopsida</taxon>
        <taxon>Poales</taxon>
        <taxon>Poaceae</taxon>
        <taxon>BOP clade</taxon>
        <taxon>Oryzoideae</taxon>
        <taxon>Oryzeae</taxon>
        <taxon>Oryzinae</taxon>
        <taxon>Oryza</taxon>
    </lineage>
</organism>
<protein>
    <recommendedName>
        <fullName evidence="14">BZIP domain-containing protein</fullName>
    </recommendedName>
</protein>
<dbReference type="Proteomes" id="UP000026962">
    <property type="component" value="Chromosome 6"/>
</dbReference>
<proteinExistence type="inferred from homology"/>
<keyword evidence="4" id="KW-0812">Transmembrane</keyword>